<feature type="domain" description="Exocyst complex component Sec3 coiled-coil" evidence="6">
    <location>
        <begin position="3"/>
        <end position="61"/>
    </location>
</feature>
<dbReference type="STRING" id="1287681.M7SRE9"/>
<gene>
    <name evidence="8" type="ORF">UCREL1_5942</name>
</gene>
<evidence type="ECO:0000256" key="2">
    <source>
        <dbReference type="ARBA" id="ARBA00022448"/>
    </source>
</evidence>
<protein>
    <submittedName>
        <fullName evidence="8">Putative exocyst complex component sec3 protein</fullName>
    </submittedName>
</protein>
<name>M7SRE9_EUTLA</name>
<dbReference type="EMBL" id="KB706534">
    <property type="protein sequence ID" value="EMR67063.1"/>
    <property type="molecule type" value="Genomic_DNA"/>
</dbReference>
<organism evidence="8 9">
    <name type="scientific">Eutypa lata (strain UCR-EL1)</name>
    <name type="common">Grapevine dieback disease fungus</name>
    <name type="synonym">Eutypa armeniacae</name>
    <dbReference type="NCBI Taxonomy" id="1287681"/>
    <lineage>
        <taxon>Eukaryota</taxon>
        <taxon>Fungi</taxon>
        <taxon>Dikarya</taxon>
        <taxon>Ascomycota</taxon>
        <taxon>Pezizomycotina</taxon>
        <taxon>Sordariomycetes</taxon>
        <taxon>Xylariomycetidae</taxon>
        <taxon>Xylariales</taxon>
        <taxon>Diatrypaceae</taxon>
        <taxon>Eutypa</taxon>
    </lineage>
</organism>
<evidence type="ECO:0000256" key="3">
    <source>
        <dbReference type="ARBA" id="ARBA00022483"/>
    </source>
</evidence>
<dbReference type="Pfam" id="PF09763">
    <property type="entry name" value="Sec3_CC"/>
    <property type="match status" value="1"/>
</dbReference>
<dbReference type="HOGENOM" id="CLU_433484_0_0_1"/>
<sequence length="697" mass="79513">MKIDIERELNKAQAGGWIARFQDEDERVDAIKKGLDVAITECEELDNLLTLYTVELSKHKGKVYRAPIETYSGLEEVESTLVILYKAMSKIDPSMAGSAPRSSEDGSTSDHRAGLNPDYGKMRIVQEKKEMYLSENATFLQRFQAFMAQQFNKAAQDTKAAMDGALSKKVDPQNHEVGRENLWRYSPLVLYTREMDLTGWNRLLQTYQERNLPLYKSEFKHIIDAWRRNARKPTGEESDLLFTSLQEKKEESTITTARKLTVKRSQTLARTLRSPLGDSKTTLDKNSETRSHPYEVFAAIVDDLLPLVEIEQNFIIDFFHATTLETSDFPDLVGATKPRDRRGGDLRRHRLMEPDRELARRVTKAMEVIFQFLEQDLQNFIAWVLMQDPLQGVGVLATLERKHVEMTQSNQDFLNNVLQKLHSSLESRFSKFVEDQIRAIEETKVKIKKRKGVISFVRIFPNFSAAVENMLVGVDTNSSVRRTIDGEYDRIIRSMFDSLKVIARENPATLTNSGADPEDKEALNYHILLIENMNHFLEDVDTHGLEILEDWKEAAASELAEHMGLYLNAIMRRPLGKLLEYLENIEAQLASGKSAAAVTAQPSNSKSAFNKILSQFDAREARKGVESLRKRVEKHFGDADDPTLSHKLVNRVLKECERFYSDVEVRVSTVTTTVYGGDVLFEWPRADIKSAFANTGR</sequence>
<feature type="domain" description="Exocyst complex component Sec3 C-terminal" evidence="7">
    <location>
        <begin position="318"/>
        <end position="677"/>
    </location>
</feature>
<dbReference type="eggNOG" id="KOG2148">
    <property type="taxonomic scope" value="Eukaryota"/>
</dbReference>
<dbReference type="GO" id="GO:0006887">
    <property type="term" value="P:exocytosis"/>
    <property type="evidence" value="ECO:0007669"/>
    <property type="project" value="UniProtKB-KW"/>
</dbReference>
<reference evidence="9" key="1">
    <citation type="journal article" date="2013" name="Genome Announc.">
        <title>Draft genome sequence of the grapevine dieback fungus Eutypa lata UCR-EL1.</title>
        <authorList>
            <person name="Blanco-Ulate B."/>
            <person name="Rolshausen P.E."/>
            <person name="Cantu D."/>
        </authorList>
    </citation>
    <scope>NUCLEOTIDE SEQUENCE [LARGE SCALE GENOMIC DNA]</scope>
    <source>
        <strain evidence="9">UCR-EL1</strain>
    </source>
</reference>
<evidence type="ECO:0000313" key="9">
    <source>
        <dbReference type="Proteomes" id="UP000012174"/>
    </source>
</evidence>
<dbReference type="GO" id="GO:0000145">
    <property type="term" value="C:exocyst"/>
    <property type="evidence" value="ECO:0007669"/>
    <property type="project" value="InterPro"/>
</dbReference>
<evidence type="ECO:0000256" key="1">
    <source>
        <dbReference type="ARBA" id="ARBA00006518"/>
    </source>
</evidence>
<dbReference type="GO" id="GO:0005546">
    <property type="term" value="F:phosphatidylinositol-4,5-bisphosphate binding"/>
    <property type="evidence" value="ECO:0007669"/>
    <property type="project" value="TreeGrafter"/>
</dbReference>
<dbReference type="OrthoDB" id="27109at2759"/>
<evidence type="ECO:0000256" key="5">
    <source>
        <dbReference type="SAM" id="MobiDB-lite"/>
    </source>
</evidence>
<keyword evidence="4" id="KW-0175">Coiled coil</keyword>
<evidence type="ECO:0000256" key="4">
    <source>
        <dbReference type="ARBA" id="ARBA00023054"/>
    </source>
</evidence>
<dbReference type="KEGG" id="ela:UCREL1_5942"/>
<dbReference type="OMA" id="NQHVMSA"/>
<evidence type="ECO:0000313" key="8">
    <source>
        <dbReference type="EMBL" id="EMR67063.1"/>
    </source>
</evidence>
<dbReference type="GO" id="GO:0006893">
    <property type="term" value="P:Golgi to plasma membrane transport"/>
    <property type="evidence" value="ECO:0007669"/>
    <property type="project" value="TreeGrafter"/>
</dbReference>
<proteinExistence type="inferred from homology"/>
<comment type="similarity">
    <text evidence="1">Belongs to the SEC3 family.</text>
</comment>
<dbReference type="Pfam" id="PF20654">
    <property type="entry name" value="Sec3_C-term"/>
    <property type="match status" value="1"/>
</dbReference>
<evidence type="ECO:0000259" key="7">
    <source>
        <dbReference type="Pfam" id="PF20654"/>
    </source>
</evidence>
<dbReference type="InterPro" id="IPR019160">
    <property type="entry name" value="Sec3_CC"/>
</dbReference>
<evidence type="ECO:0000259" key="6">
    <source>
        <dbReference type="Pfam" id="PF09763"/>
    </source>
</evidence>
<keyword evidence="9" id="KW-1185">Reference proteome</keyword>
<accession>M7SRE9</accession>
<dbReference type="GO" id="GO:0005886">
    <property type="term" value="C:plasma membrane"/>
    <property type="evidence" value="ECO:0007669"/>
    <property type="project" value="TreeGrafter"/>
</dbReference>
<dbReference type="PANTHER" id="PTHR16092:SF14">
    <property type="entry name" value="EXOCYST COMPLEX COMPONENT 1 ISOFORM X1"/>
    <property type="match status" value="1"/>
</dbReference>
<dbReference type="InterPro" id="IPR048628">
    <property type="entry name" value="Sec3_C"/>
</dbReference>
<dbReference type="Proteomes" id="UP000012174">
    <property type="component" value="Unassembled WGS sequence"/>
</dbReference>
<dbReference type="AlphaFoldDB" id="M7SRE9"/>
<keyword evidence="2" id="KW-0813">Transport</keyword>
<dbReference type="PANTHER" id="PTHR16092">
    <property type="entry name" value="SEC3/SYNTAXIN-RELATED"/>
    <property type="match status" value="1"/>
</dbReference>
<keyword evidence="3" id="KW-0268">Exocytosis</keyword>
<feature type="compositionally biased region" description="Basic and acidic residues" evidence="5">
    <location>
        <begin position="102"/>
        <end position="113"/>
    </location>
</feature>
<feature type="region of interest" description="Disordered" evidence="5">
    <location>
        <begin position="94"/>
        <end position="119"/>
    </location>
</feature>